<dbReference type="EMBL" id="FPIP01000004">
    <property type="protein sequence ID" value="SFW35584.1"/>
    <property type="molecule type" value="Genomic_DNA"/>
</dbReference>
<dbReference type="RefSeq" id="WP_072300324.1">
    <property type="nucleotide sequence ID" value="NZ_FPIP01000004.1"/>
</dbReference>
<sequence length="845" mass="95904">MNLKRMISAISAAVMTVTCACIPTVNALSAVYAEEEEEDIIYIPDFPKEVLEEFDIDWTGLSSNRFVENTEYDADKNHNKLQYDGGYAMFSYQAYVTYFCYGANWHDCDNFTMYQSKDFSMPEYADKLDLKMDIYLNCNIKKEGELKFGPLLELNSGKDELFIVEKRTESTDFSACEKIGSYVSDDMVYELYKEAKADEEAPVRYYAVNVKGIVIEGTEEQFHGDLISNISDHLAKFHELTGAGTRLDKYGMLNEGKKGRGYSFTNSCLTGSYLTLPEEELTLDENNEPITYDHSFVKNIDGWRYSFQNFNACWPIDQLEDGRYVNPAHENNSKMTPLGDGKFHAEVSEWITSCASVGKEFDGKTSVLDKNYNLSCKYKSTKSISPAASVYMLDPYVRVEFQEKSCASELEMFEYQGNIELGGEEYEVYRHSHPDYDIQPLLEEGSKSYYIVHVDDDTDKEESETKEFSYPICALIDAAKSYGLEAGNLARVSVVCNSFSGDYSVDILEISLTEAEPTEKGSIYTDVKKHRDVCIAPYYFNAITQGYMHGYENGLFKAVSKDTYYSEFSAGKRVPDREKFVLNSCNNIKAEYKVENTFEDKYEIGYSVSATTVWKNVGIRIIEKCKNFPIDYNYSKSEFDNNWLGFASSTSGYGSGEYITTETTDGHKRELYEYVTTYSAGGHEYDLYSYKHEYHGCFGINYFEEYISIRKDQDDGDILEGSIDLNEHISNINAGFSGRLSLLRVNLIAESLFVNGSVKALKNDINFEKIEVPDVIVGDFNKDSSVNSLDVVTARKLLVSQLTLEDTSDFERMDVNQNGAFDIADVVLLQSFVVGKIKAFPQAEQ</sequence>
<dbReference type="CDD" id="cd14256">
    <property type="entry name" value="Dockerin_I"/>
    <property type="match status" value="1"/>
</dbReference>
<evidence type="ECO:0000313" key="4">
    <source>
        <dbReference type="Proteomes" id="UP000183461"/>
    </source>
</evidence>
<dbReference type="GO" id="GO:0004553">
    <property type="term" value="F:hydrolase activity, hydrolyzing O-glycosyl compounds"/>
    <property type="evidence" value="ECO:0007669"/>
    <property type="project" value="InterPro"/>
</dbReference>
<feature type="signal peptide" evidence="1">
    <location>
        <begin position="1"/>
        <end position="20"/>
    </location>
</feature>
<protein>
    <recommendedName>
        <fullName evidence="2">Dockerin domain-containing protein</fullName>
    </recommendedName>
</protein>
<proteinExistence type="predicted"/>
<dbReference type="SUPFAM" id="SSF63446">
    <property type="entry name" value="Type I dockerin domain"/>
    <property type="match status" value="1"/>
</dbReference>
<feature type="domain" description="Dockerin" evidence="2">
    <location>
        <begin position="773"/>
        <end position="842"/>
    </location>
</feature>
<dbReference type="Gene3D" id="2.60.120.180">
    <property type="match status" value="3"/>
</dbReference>
<accession>A0A1K1NJG5</accession>
<dbReference type="InterPro" id="IPR013319">
    <property type="entry name" value="GH11/12"/>
</dbReference>
<organism evidence="3 4">
    <name type="scientific">Ruminococcus flavefaciens</name>
    <dbReference type="NCBI Taxonomy" id="1265"/>
    <lineage>
        <taxon>Bacteria</taxon>
        <taxon>Bacillati</taxon>
        <taxon>Bacillota</taxon>
        <taxon>Clostridia</taxon>
        <taxon>Eubacteriales</taxon>
        <taxon>Oscillospiraceae</taxon>
        <taxon>Ruminococcus</taxon>
    </lineage>
</organism>
<dbReference type="Gene3D" id="1.10.1330.10">
    <property type="entry name" value="Dockerin domain"/>
    <property type="match status" value="1"/>
</dbReference>
<evidence type="ECO:0000256" key="1">
    <source>
        <dbReference type="SAM" id="SignalP"/>
    </source>
</evidence>
<dbReference type="InterPro" id="IPR002105">
    <property type="entry name" value="Dockerin_1_rpt"/>
</dbReference>
<reference evidence="3 4" key="1">
    <citation type="submission" date="2016-11" db="EMBL/GenBank/DDBJ databases">
        <authorList>
            <person name="Jaros S."/>
            <person name="Januszkiewicz K."/>
            <person name="Wedrychowicz H."/>
        </authorList>
    </citation>
    <scope>NUCLEOTIDE SEQUENCE [LARGE SCALE GENOMIC DNA]</scope>
    <source>
        <strain evidence="3 4">YL228</strain>
    </source>
</reference>
<dbReference type="InterPro" id="IPR036439">
    <property type="entry name" value="Dockerin_dom_sf"/>
</dbReference>
<dbReference type="Proteomes" id="UP000183461">
    <property type="component" value="Unassembled WGS sequence"/>
</dbReference>
<dbReference type="GO" id="GO:0000272">
    <property type="term" value="P:polysaccharide catabolic process"/>
    <property type="evidence" value="ECO:0007669"/>
    <property type="project" value="InterPro"/>
</dbReference>
<evidence type="ECO:0000313" key="3">
    <source>
        <dbReference type="EMBL" id="SFW35584.1"/>
    </source>
</evidence>
<dbReference type="Pfam" id="PF00404">
    <property type="entry name" value="Dockerin_1"/>
    <property type="match status" value="1"/>
</dbReference>
<dbReference type="PROSITE" id="PS51257">
    <property type="entry name" value="PROKAR_LIPOPROTEIN"/>
    <property type="match status" value="1"/>
</dbReference>
<keyword evidence="1" id="KW-0732">Signal</keyword>
<evidence type="ECO:0000259" key="2">
    <source>
        <dbReference type="PROSITE" id="PS51766"/>
    </source>
</evidence>
<dbReference type="AlphaFoldDB" id="A0A1K1NJG5"/>
<feature type="chain" id="PRO_5038598601" description="Dockerin domain-containing protein" evidence="1">
    <location>
        <begin position="21"/>
        <end position="845"/>
    </location>
</feature>
<dbReference type="InterPro" id="IPR016134">
    <property type="entry name" value="Dockerin_dom"/>
</dbReference>
<gene>
    <name evidence="3" type="ORF">SAMN02910280_2073</name>
</gene>
<dbReference type="PROSITE" id="PS51766">
    <property type="entry name" value="DOCKERIN"/>
    <property type="match status" value="1"/>
</dbReference>
<name>A0A1K1NJG5_RUMFL</name>